<name>A0A6J4HEV5_9PROT</name>
<dbReference type="EMBL" id="CADCTG010000069">
    <property type="protein sequence ID" value="CAA9221354.1"/>
    <property type="molecule type" value="Genomic_DNA"/>
</dbReference>
<evidence type="ECO:0000313" key="2">
    <source>
        <dbReference type="EMBL" id="CAA9221354.1"/>
    </source>
</evidence>
<reference evidence="2" key="1">
    <citation type="submission" date="2020-02" db="EMBL/GenBank/DDBJ databases">
        <authorList>
            <person name="Meier V. D."/>
        </authorList>
    </citation>
    <scope>NUCLEOTIDE SEQUENCE</scope>
    <source>
        <strain evidence="2">AVDCRST_MAG08</strain>
    </source>
</reference>
<accession>A0A6J4HEV5</accession>
<feature type="non-terminal residue" evidence="2">
    <location>
        <position position="1"/>
    </location>
</feature>
<evidence type="ECO:0000256" key="1">
    <source>
        <dbReference type="SAM" id="MobiDB-lite"/>
    </source>
</evidence>
<feature type="compositionally biased region" description="Basic and acidic residues" evidence="1">
    <location>
        <begin position="11"/>
        <end position="20"/>
    </location>
</feature>
<organism evidence="2">
    <name type="scientific">uncultured Acetobacteraceae bacterium</name>
    <dbReference type="NCBI Taxonomy" id="169975"/>
    <lineage>
        <taxon>Bacteria</taxon>
        <taxon>Pseudomonadati</taxon>
        <taxon>Pseudomonadota</taxon>
        <taxon>Alphaproteobacteria</taxon>
        <taxon>Acetobacterales</taxon>
        <taxon>Acetobacteraceae</taxon>
        <taxon>environmental samples</taxon>
    </lineage>
</organism>
<protein>
    <submittedName>
        <fullName evidence="2">Uncharacterized protein</fullName>
    </submittedName>
</protein>
<sequence length="57" mass="5667">ATAGEGGEAAVRADRPERGRHAQGGRWLGERPGAQAEPGGAAGHPGERAGPGQATRL</sequence>
<feature type="region of interest" description="Disordered" evidence="1">
    <location>
        <begin position="1"/>
        <end position="57"/>
    </location>
</feature>
<gene>
    <name evidence="2" type="ORF">AVDCRST_MAG08-599</name>
</gene>
<proteinExistence type="predicted"/>
<feature type="non-terminal residue" evidence="2">
    <location>
        <position position="57"/>
    </location>
</feature>
<dbReference type="AlphaFoldDB" id="A0A6J4HEV5"/>
<feature type="compositionally biased region" description="Low complexity" evidence="1">
    <location>
        <begin position="30"/>
        <end position="39"/>
    </location>
</feature>
<feature type="compositionally biased region" description="Low complexity" evidence="1">
    <location>
        <begin position="48"/>
        <end position="57"/>
    </location>
</feature>